<dbReference type="EMBL" id="JACDQQ010000825">
    <property type="protein sequence ID" value="MBA0085024.1"/>
    <property type="molecule type" value="Genomic_DNA"/>
</dbReference>
<dbReference type="PANTHER" id="PTHR38075:SF1">
    <property type="entry name" value="DUF4139 DOMAIN-CONTAINING PROTEIN"/>
    <property type="match status" value="1"/>
</dbReference>
<comment type="caution">
    <text evidence="1">The sequence shown here is derived from an EMBL/GenBank/DDBJ whole genome shotgun (WGS) entry which is preliminary data.</text>
</comment>
<dbReference type="AlphaFoldDB" id="A0A7V8NPB8"/>
<sequence>VRVYQKDSKGGILFAGEDRIDHTPKGEEVSIHIGNAFDVVAEHKQTDYKHVDTHTWEFEYEVTLRNHKDAPIVVQVNEPIGGDWEMLSSSYKYTKTAAFAAQFNVPVAKDGTAVLKYRVRAKW</sequence>
<gene>
    <name evidence="1" type="ORF">HRJ53_08510</name>
</gene>
<keyword evidence="2" id="KW-1185">Reference proteome</keyword>
<proteinExistence type="predicted"/>
<feature type="non-terminal residue" evidence="1">
    <location>
        <position position="1"/>
    </location>
</feature>
<dbReference type="PANTHER" id="PTHR38075">
    <property type="entry name" value="DUF4139 DOMAIN-CONTAINING PROTEIN"/>
    <property type="match status" value="1"/>
</dbReference>
<accession>A0A7V8NPB8</accession>
<organism evidence="1 2">
    <name type="scientific">Candidatus Acidiferrum panamense</name>
    <dbReference type="NCBI Taxonomy" id="2741543"/>
    <lineage>
        <taxon>Bacteria</taxon>
        <taxon>Pseudomonadati</taxon>
        <taxon>Acidobacteriota</taxon>
        <taxon>Terriglobia</taxon>
        <taxon>Candidatus Acidiferrales</taxon>
        <taxon>Candidatus Acidiferrum</taxon>
    </lineage>
</organism>
<protein>
    <submittedName>
        <fullName evidence="1">DUF4139 domain-containing protein</fullName>
    </submittedName>
</protein>
<reference evidence="1" key="1">
    <citation type="submission" date="2020-06" db="EMBL/GenBank/DDBJ databases">
        <title>Legume-microbial interactions unlock mineral nutrients during tropical forest succession.</title>
        <authorList>
            <person name="Epihov D.Z."/>
        </authorList>
    </citation>
    <scope>NUCLEOTIDE SEQUENCE [LARGE SCALE GENOMIC DNA]</scope>
    <source>
        <strain evidence="1">Pan2503</strain>
    </source>
</reference>
<evidence type="ECO:0000313" key="2">
    <source>
        <dbReference type="Proteomes" id="UP000567293"/>
    </source>
</evidence>
<name>A0A7V8NPB8_9BACT</name>
<evidence type="ECO:0000313" key="1">
    <source>
        <dbReference type="EMBL" id="MBA0085024.1"/>
    </source>
</evidence>
<dbReference type="Proteomes" id="UP000567293">
    <property type="component" value="Unassembled WGS sequence"/>
</dbReference>